<keyword evidence="22" id="KW-1185">Reference proteome</keyword>
<dbReference type="PROSITE" id="PS00028">
    <property type="entry name" value="ZINC_FINGER_C2H2_1"/>
    <property type="match status" value="7"/>
</dbReference>
<dbReference type="InterPro" id="IPR001214">
    <property type="entry name" value="SET_dom"/>
</dbReference>
<dbReference type="FunFam" id="3.30.160.60:FF:000231">
    <property type="entry name" value="PLAG1 like zinc finger 2"/>
    <property type="match status" value="1"/>
</dbReference>
<dbReference type="Pfam" id="PF00096">
    <property type="entry name" value="zf-C2H2"/>
    <property type="match status" value="3"/>
</dbReference>
<reference evidence="21 22" key="2">
    <citation type="submission" date="2019-04" db="EMBL/GenBank/DDBJ databases">
        <title>The genome sequence of big-headed turtle.</title>
        <authorList>
            <person name="Gong S."/>
        </authorList>
    </citation>
    <scope>NUCLEOTIDE SEQUENCE [LARGE SCALE GENOMIC DNA]</scope>
    <source>
        <strain evidence="21">DO16091913</strain>
        <tissue evidence="21">Muscle</tissue>
    </source>
</reference>
<dbReference type="STRING" id="55544.A0A4D9EJE3"/>
<proteinExistence type="inferred from homology"/>
<evidence type="ECO:0000256" key="10">
    <source>
        <dbReference type="ARBA" id="ARBA00023163"/>
    </source>
</evidence>
<dbReference type="PANTHER" id="PTHR16515">
    <property type="entry name" value="PR DOMAIN ZINC FINGER PROTEIN"/>
    <property type="match status" value="1"/>
</dbReference>
<dbReference type="Gene3D" id="2.170.270.10">
    <property type="entry name" value="SET domain"/>
    <property type="match status" value="1"/>
</dbReference>
<dbReference type="FunFam" id="3.30.160.60:FF:000256">
    <property type="entry name" value="PLAG1 like zinc finger 2"/>
    <property type="match status" value="1"/>
</dbReference>
<dbReference type="InterPro" id="IPR050331">
    <property type="entry name" value="Zinc_finger"/>
</dbReference>
<keyword evidence="4" id="KW-0677">Repeat</keyword>
<keyword evidence="3" id="KW-0479">Metal-binding</keyword>
<evidence type="ECO:0000313" key="21">
    <source>
        <dbReference type="EMBL" id="TFK09105.1"/>
    </source>
</evidence>
<evidence type="ECO:0000256" key="8">
    <source>
        <dbReference type="ARBA" id="ARBA00023125"/>
    </source>
</evidence>
<dbReference type="SUPFAM" id="SSF82199">
    <property type="entry name" value="SET domain"/>
    <property type="match status" value="1"/>
</dbReference>
<evidence type="ECO:0000256" key="18">
    <source>
        <dbReference type="PROSITE-ProRule" id="PRU00042"/>
    </source>
</evidence>
<dbReference type="OrthoDB" id="8117402at2759"/>
<keyword evidence="9" id="KW-0010">Activator</keyword>
<keyword evidence="6" id="KW-0862">Zinc</keyword>
<feature type="domain" description="C2H2-type" evidence="19">
    <location>
        <begin position="307"/>
        <end position="334"/>
    </location>
</feature>
<dbReference type="GO" id="GO:0043565">
    <property type="term" value="F:sequence-specific DNA binding"/>
    <property type="evidence" value="ECO:0007669"/>
    <property type="project" value="UniProtKB-ARBA"/>
</dbReference>
<feature type="domain" description="C2H2-type" evidence="19">
    <location>
        <begin position="458"/>
        <end position="485"/>
    </location>
</feature>
<organism evidence="21 22">
    <name type="scientific">Platysternon megacephalum</name>
    <name type="common">big-headed turtle</name>
    <dbReference type="NCBI Taxonomy" id="55544"/>
    <lineage>
        <taxon>Eukaryota</taxon>
        <taxon>Metazoa</taxon>
        <taxon>Chordata</taxon>
        <taxon>Craniata</taxon>
        <taxon>Vertebrata</taxon>
        <taxon>Euteleostomi</taxon>
        <taxon>Archelosauria</taxon>
        <taxon>Testudinata</taxon>
        <taxon>Testudines</taxon>
        <taxon>Cryptodira</taxon>
        <taxon>Durocryptodira</taxon>
        <taxon>Testudinoidea</taxon>
        <taxon>Platysternidae</taxon>
        <taxon>Platysternon</taxon>
    </lineage>
</organism>
<keyword evidence="11" id="KW-0539">Nucleus</keyword>
<keyword evidence="5 18" id="KW-0863">Zinc-finger</keyword>
<dbReference type="GO" id="GO:0045944">
    <property type="term" value="P:positive regulation of transcription by RNA polymerase II"/>
    <property type="evidence" value="ECO:0007669"/>
    <property type="project" value="UniProtKB-ARBA"/>
</dbReference>
<feature type="domain" description="C2H2-type" evidence="19">
    <location>
        <begin position="423"/>
        <end position="450"/>
    </location>
</feature>
<comment type="similarity">
    <text evidence="2">Belongs to the krueppel C2H2-type zinc-finger protein family.</text>
</comment>
<evidence type="ECO:0000256" key="5">
    <source>
        <dbReference type="ARBA" id="ARBA00022771"/>
    </source>
</evidence>
<dbReference type="Pfam" id="PF21549">
    <property type="entry name" value="PRDM2_PR"/>
    <property type="match status" value="1"/>
</dbReference>
<evidence type="ECO:0000256" key="9">
    <source>
        <dbReference type="ARBA" id="ARBA00023159"/>
    </source>
</evidence>
<dbReference type="SMART" id="SM00355">
    <property type="entry name" value="ZnF_C2H2"/>
    <property type="match status" value="7"/>
</dbReference>
<evidence type="ECO:0000256" key="16">
    <source>
        <dbReference type="ARBA" id="ARBA00075312"/>
    </source>
</evidence>
<keyword evidence="10" id="KW-0804">Transcription</keyword>
<keyword evidence="8" id="KW-0238">DNA-binding</keyword>
<reference evidence="21 22" key="1">
    <citation type="submission" date="2019-04" db="EMBL/GenBank/DDBJ databases">
        <title>Draft genome of the big-headed turtle Platysternon megacephalum.</title>
        <authorList>
            <person name="Gong S."/>
        </authorList>
    </citation>
    <scope>NUCLEOTIDE SEQUENCE [LARGE SCALE GENOMIC DNA]</scope>
    <source>
        <strain evidence="21">DO16091913</strain>
        <tissue evidence="21">Muscle</tissue>
    </source>
</reference>
<feature type="domain" description="C2H2-type" evidence="19">
    <location>
        <begin position="394"/>
        <end position="421"/>
    </location>
</feature>
<comment type="caution">
    <text evidence="21">The sequence shown here is derived from an EMBL/GenBank/DDBJ whole genome shotgun (WGS) entry which is preliminary data.</text>
</comment>
<dbReference type="FunFam" id="3.30.160.60:FF:000600">
    <property type="entry name" value="PLAG1 like zinc finger 2"/>
    <property type="match status" value="1"/>
</dbReference>
<sequence>MSMDLLWCEDCSKSLIGECKLHGPLIRVKDRVIPSRARLTLPHYLTLRVLELRAGNQQILGVFAKKVIQKRTQFGPYVGKLSTKLTHYDDNRLVLQVFKDGGKYFLDAPNEDCGNWMMFVRLARNQEEQTLVAYQYAGEVYFTTVKPIEPHTELKVWYAADYAKFMEASAVVIKEESDICALSPVLTTRECADAWICSNCSNVFGTLALLESHQCISKDKALLTSFRPATKLEPLKAKGKTKGKLSETGMGTSIVQCYGAISSSPSAKSTCASSGSVCSSIVRFVPTWRNGQSSLLKEREAKQPDSYRCRLCGKIFVSVEKLTAHTYAHTGERPYRCSQQGCTKAFISKYKLIRHSATHSPQKSHQCGYCEKTFHRKDHLKNHLQTHDPNKMAFKCEECGKKYNTKLGYKRHLALHAATSGDLTCRMCSQEFGGTEVLLEHLKTHAGKPGSSTKEKKHKCDHCERYFYTRKDVRRHMVVHTGCKDFLCQFCAQRFGRKDHLTRHMKKTHPQELLKGRLQNGDLQGLFAPFSPFRLKEDTSILSSFPERAFMQHGLPNTLEAEEYGSPHIHCQQSLQSTHPFEPPHLLRMSCVDSLSATHSKPSPPSIPTNQNLHRHNKYELSTTSFAPTSLKNLPIEVDVKAHNVNLLEDLPLPEPHKVNLEEASSGAAGDAGKYILHKETVTTVESISMPSVDLTHILGFWQFPQSDNQNNSGDITMAFGQEEAPHRLSCLSQQQGAQLALGGVALNQLHHVPHSFPSSTNSVTLPHFHHAFR</sequence>
<feature type="domain" description="C2H2-type" evidence="19">
    <location>
        <begin position="486"/>
        <end position="514"/>
    </location>
</feature>
<feature type="domain" description="C2H2-type" evidence="19">
    <location>
        <begin position="365"/>
        <end position="392"/>
    </location>
</feature>
<dbReference type="GO" id="GO:0005634">
    <property type="term" value="C:nucleus"/>
    <property type="evidence" value="ECO:0007669"/>
    <property type="project" value="UniProtKB-SubCell"/>
</dbReference>
<evidence type="ECO:0000313" key="22">
    <source>
        <dbReference type="Proteomes" id="UP000297703"/>
    </source>
</evidence>
<dbReference type="FunFam" id="3.30.160.60:FF:000425">
    <property type="entry name" value="PLAG1 like zinc finger 1"/>
    <property type="match status" value="1"/>
</dbReference>
<protein>
    <recommendedName>
        <fullName evidence="14">Zinc finger protein PLAG1</fullName>
    </recommendedName>
    <alternativeName>
        <fullName evidence="17">Pleiomorphic adenoma gene 1 protein</fullName>
    </alternativeName>
    <alternativeName>
        <fullName evidence="16">Pleiomorphic adenoma-like protein 1</fullName>
    </alternativeName>
    <alternativeName>
        <fullName evidence="15">Zinc finger protein PLAGL1</fullName>
    </alternativeName>
</protein>
<dbReference type="SUPFAM" id="SSF57667">
    <property type="entry name" value="beta-beta-alpha zinc fingers"/>
    <property type="match status" value="4"/>
</dbReference>
<comment type="function">
    <text evidence="12">Acts as a transcriptional activator. Involved in the transcriptional regulation of type 1 receptor for pituitary adenylate cyclase-activating polypeptide.</text>
</comment>
<evidence type="ECO:0000256" key="7">
    <source>
        <dbReference type="ARBA" id="ARBA00023015"/>
    </source>
</evidence>
<comment type="subunit">
    <text evidence="13">Interacts with THRSP.</text>
</comment>
<dbReference type="EMBL" id="QXTE01000058">
    <property type="protein sequence ID" value="TFK09105.1"/>
    <property type="molecule type" value="Genomic_DNA"/>
</dbReference>
<dbReference type="InterPro" id="IPR013087">
    <property type="entry name" value="Znf_C2H2_type"/>
</dbReference>
<comment type="subcellular location">
    <subcellularLocation>
        <location evidence="1">Nucleus</location>
    </subcellularLocation>
</comment>
<dbReference type="Proteomes" id="UP000297703">
    <property type="component" value="Unassembled WGS sequence"/>
</dbReference>
<evidence type="ECO:0000256" key="12">
    <source>
        <dbReference type="ARBA" id="ARBA00059534"/>
    </source>
</evidence>
<feature type="domain" description="C2H2-type" evidence="19">
    <location>
        <begin position="335"/>
        <end position="364"/>
    </location>
</feature>
<evidence type="ECO:0000256" key="2">
    <source>
        <dbReference type="ARBA" id="ARBA00006991"/>
    </source>
</evidence>
<gene>
    <name evidence="21" type="ORF">DR999_PMT07979</name>
</gene>
<evidence type="ECO:0000256" key="6">
    <source>
        <dbReference type="ARBA" id="ARBA00022833"/>
    </source>
</evidence>
<dbReference type="GO" id="GO:0003700">
    <property type="term" value="F:DNA-binding transcription factor activity"/>
    <property type="evidence" value="ECO:0007669"/>
    <property type="project" value="UniProtKB-ARBA"/>
</dbReference>
<evidence type="ECO:0000256" key="15">
    <source>
        <dbReference type="ARBA" id="ARBA00074905"/>
    </source>
</evidence>
<keyword evidence="7" id="KW-0805">Transcription regulation</keyword>
<dbReference type="FunFam" id="3.30.160.60:FF:001316">
    <property type="entry name" value="PR domain zinc finger protein 10"/>
    <property type="match status" value="1"/>
</dbReference>
<evidence type="ECO:0000259" key="20">
    <source>
        <dbReference type="PROSITE" id="PS50280"/>
    </source>
</evidence>
<evidence type="ECO:0000259" key="19">
    <source>
        <dbReference type="PROSITE" id="PS50157"/>
    </source>
</evidence>
<name>A0A4D9EJE3_9SAUR</name>
<dbReference type="PROSITE" id="PS50280">
    <property type="entry name" value="SET"/>
    <property type="match status" value="1"/>
</dbReference>
<dbReference type="GO" id="GO:0008270">
    <property type="term" value="F:zinc ion binding"/>
    <property type="evidence" value="ECO:0007669"/>
    <property type="project" value="UniProtKB-KW"/>
</dbReference>
<dbReference type="FunFam" id="3.30.160.60:FF:000446">
    <property type="entry name" value="Zinc finger protein"/>
    <property type="match status" value="1"/>
</dbReference>
<evidence type="ECO:0000256" key="3">
    <source>
        <dbReference type="ARBA" id="ARBA00022723"/>
    </source>
</evidence>
<dbReference type="InterPro" id="IPR046341">
    <property type="entry name" value="SET_dom_sf"/>
</dbReference>
<dbReference type="AlphaFoldDB" id="A0A4D9EJE3"/>
<dbReference type="PANTHER" id="PTHR16515:SF23">
    <property type="entry name" value="PLAG1 LIKE ZINC FINGER 1"/>
    <property type="match status" value="1"/>
</dbReference>
<feature type="domain" description="SET" evidence="20">
    <location>
        <begin position="45"/>
        <end position="159"/>
    </location>
</feature>
<evidence type="ECO:0000256" key="4">
    <source>
        <dbReference type="ARBA" id="ARBA00022737"/>
    </source>
</evidence>
<evidence type="ECO:0000256" key="1">
    <source>
        <dbReference type="ARBA" id="ARBA00004123"/>
    </source>
</evidence>
<dbReference type="InterPro" id="IPR036236">
    <property type="entry name" value="Znf_C2H2_sf"/>
</dbReference>
<evidence type="ECO:0000256" key="11">
    <source>
        <dbReference type="ARBA" id="ARBA00023242"/>
    </source>
</evidence>
<evidence type="ECO:0000256" key="14">
    <source>
        <dbReference type="ARBA" id="ARBA00073983"/>
    </source>
</evidence>
<dbReference type="Gene3D" id="3.30.160.60">
    <property type="entry name" value="Classic Zinc Finger"/>
    <property type="match status" value="6"/>
</dbReference>
<evidence type="ECO:0000256" key="13">
    <source>
        <dbReference type="ARBA" id="ARBA00066068"/>
    </source>
</evidence>
<evidence type="ECO:0000256" key="17">
    <source>
        <dbReference type="ARBA" id="ARBA00081979"/>
    </source>
</evidence>
<dbReference type="PROSITE" id="PS50157">
    <property type="entry name" value="ZINC_FINGER_C2H2_2"/>
    <property type="match status" value="7"/>
</dbReference>
<accession>A0A4D9EJE3</accession>